<dbReference type="Proteomes" id="UP001316184">
    <property type="component" value="Chromosome"/>
</dbReference>
<proteinExistence type="predicted"/>
<dbReference type="EMBL" id="CP102173">
    <property type="protein sequence ID" value="UUP15284.1"/>
    <property type="molecule type" value="Genomic_DNA"/>
</dbReference>
<accession>A0ABY5MEE3</accession>
<reference evidence="1 2" key="1">
    <citation type="submission" date="2022-08" db="EMBL/GenBank/DDBJ databases">
        <title>novel species in genus Aeromicrobium.</title>
        <authorList>
            <person name="Ye L."/>
        </authorList>
    </citation>
    <scope>NUCLEOTIDE SEQUENCE [LARGE SCALE GENOMIC DNA]</scope>
    <source>
        <strain evidence="2">zg-Y1379</strain>
    </source>
</reference>
<organism evidence="1 2">
    <name type="scientific">Aeromicrobium wangtongii</name>
    <dbReference type="NCBI Taxonomy" id="2969247"/>
    <lineage>
        <taxon>Bacteria</taxon>
        <taxon>Bacillati</taxon>
        <taxon>Actinomycetota</taxon>
        <taxon>Actinomycetes</taxon>
        <taxon>Propionibacteriales</taxon>
        <taxon>Nocardioidaceae</taxon>
        <taxon>Aeromicrobium</taxon>
    </lineage>
</organism>
<name>A0ABY5MEE3_9ACTN</name>
<sequence length="667" mass="73099">MTKKSANGRHEIKLSFSQIECRCGAVRIRASPCPDCGRSAEPFEADVDNQRRRRIVDRCLLALGLENAIPPVNGELEGHERVEQFRVLAELPSRFFDAMQSLEKAGSGSPDDLVDACSAARLLSDRLSAGTRRRPWIRTDDVACASADALVVVMRTFLKAFAAPTPILAEIKASTAQFDLDAMYVKIDQLNALRERWESIEKAEDVGEWMAEVFADAARARGTVNYVDLDLAGRELYREITGRMPGDGAGLGLLASELFTQYIGDEKAFRGAIASADLFMATASDKLADLVSRPVVAGEMRNGFVQLADQLQLTNAAIASTLNERQTVRSTLDLMHTVFEGPARRMVALMLDLAGVGRFEEYLPADGARTIGEARDLPALDPVVYGFDAALRIAQAHQSYEFKDDHLILRMRKKGNPQGQIVRVSLDDLLDRALASVECVNALALVIQVHAAEQGLDVIGDETLAALNVGPAELGSMLLRAAGYGELQFTGSRVSMSGPKLTGAAAIAISLALPHDQIAIVAVKTLDVHRTYEIDIALMRENSSIPDGLAKEFHMQRVLSRVLVDREPGWPSESMQRWVVGRALEVVNSKNSLRDDFAQIMGEMRQLLNFSKDQGLPVADEIRGLMRFLRLSIEGRSADLDGAVFDRLSTFLDDDTPVVLPFEFDGE</sequence>
<gene>
    <name evidence="1" type="ORF">NQV15_08225</name>
</gene>
<evidence type="ECO:0000313" key="1">
    <source>
        <dbReference type="EMBL" id="UUP15284.1"/>
    </source>
</evidence>
<evidence type="ECO:0000313" key="2">
    <source>
        <dbReference type="Proteomes" id="UP001316184"/>
    </source>
</evidence>
<dbReference type="RefSeq" id="WP_232399339.1">
    <property type="nucleotide sequence ID" value="NZ_CP102173.1"/>
</dbReference>
<keyword evidence="2" id="KW-1185">Reference proteome</keyword>
<protein>
    <submittedName>
        <fullName evidence="1">Uncharacterized protein</fullName>
    </submittedName>
</protein>